<dbReference type="Proteomes" id="UP000253094">
    <property type="component" value="Unassembled WGS sequence"/>
</dbReference>
<accession>A0A367EJ69</accession>
<reference evidence="2 3" key="1">
    <citation type="submission" date="2018-06" db="EMBL/GenBank/DDBJ databases">
        <title>Sphaerisporangium craniellae sp. nov., isolated from a marine sponge in the South China Sea.</title>
        <authorList>
            <person name="Li L."/>
        </authorList>
    </citation>
    <scope>NUCLEOTIDE SEQUENCE [LARGE SCALE GENOMIC DNA]</scope>
    <source>
        <strain evidence="2 3">CCTCC AA 208026</strain>
    </source>
</reference>
<sequence length="91" mass="9814">MLFMSSRRKSAPGHSGPAKEVVGKQSISFRDQDLARKAKAAAKAAGLPFTRWVELVLAKEVGHKVTPTLAHAHTQEPLDLGETVDKQIQAA</sequence>
<protein>
    <submittedName>
        <fullName evidence="2">Uncharacterized protein</fullName>
    </submittedName>
</protein>
<evidence type="ECO:0000313" key="3">
    <source>
        <dbReference type="Proteomes" id="UP000253094"/>
    </source>
</evidence>
<dbReference type="AlphaFoldDB" id="A0A367EJ69"/>
<name>A0A367EJ69_9ACTN</name>
<gene>
    <name evidence="2" type="ORF">DQ384_39580</name>
</gene>
<proteinExistence type="predicted"/>
<evidence type="ECO:0000256" key="1">
    <source>
        <dbReference type="SAM" id="MobiDB-lite"/>
    </source>
</evidence>
<evidence type="ECO:0000313" key="2">
    <source>
        <dbReference type="EMBL" id="RCG17799.1"/>
    </source>
</evidence>
<keyword evidence="3" id="KW-1185">Reference proteome</keyword>
<organism evidence="2 3">
    <name type="scientific">Sphaerisporangium album</name>
    <dbReference type="NCBI Taxonomy" id="509200"/>
    <lineage>
        <taxon>Bacteria</taxon>
        <taxon>Bacillati</taxon>
        <taxon>Actinomycetota</taxon>
        <taxon>Actinomycetes</taxon>
        <taxon>Streptosporangiales</taxon>
        <taxon>Streptosporangiaceae</taxon>
        <taxon>Sphaerisporangium</taxon>
    </lineage>
</organism>
<dbReference type="EMBL" id="QOIL01000040">
    <property type="protein sequence ID" value="RCG17799.1"/>
    <property type="molecule type" value="Genomic_DNA"/>
</dbReference>
<feature type="compositionally biased region" description="Basic residues" evidence="1">
    <location>
        <begin position="1"/>
        <end position="11"/>
    </location>
</feature>
<comment type="caution">
    <text evidence="2">The sequence shown here is derived from an EMBL/GenBank/DDBJ whole genome shotgun (WGS) entry which is preliminary data.</text>
</comment>
<feature type="region of interest" description="Disordered" evidence="1">
    <location>
        <begin position="1"/>
        <end position="24"/>
    </location>
</feature>